<proteinExistence type="predicted"/>
<evidence type="ECO:0000256" key="1">
    <source>
        <dbReference type="SAM" id="MobiDB-lite"/>
    </source>
</evidence>
<gene>
    <name evidence="2" type="ORF">DUI87_14844</name>
</gene>
<dbReference type="EMBL" id="QRBI01000117">
    <property type="protein sequence ID" value="RMC08597.1"/>
    <property type="molecule type" value="Genomic_DNA"/>
</dbReference>
<dbReference type="Proteomes" id="UP000269221">
    <property type="component" value="Unassembled WGS sequence"/>
</dbReference>
<feature type="compositionally biased region" description="Basic and acidic residues" evidence="1">
    <location>
        <begin position="62"/>
        <end position="75"/>
    </location>
</feature>
<feature type="compositionally biased region" description="Basic and acidic residues" evidence="1">
    <location>
        <begin position="104"/>
        <end position="117"/>
    </location>
</feature>
<name>A0A3M0KN16_HIRRU</name>
<feature type="compositionally biased region" description="Basic and acidic residues" evidence="1">
    <location>
        <begin position="125"/>
        <end position="136"/>
    </location>
</feature>
<evidence type="ECO:0000313" key="2">
    <source>
        <dbReference type="EMBL" id="RMC08597.1"/>
    </source>
</evidence>
<comment type="caution">
    <text evidence="2">The sequence shown here is derived from an EMBL/GenBank/DDBJ whole genome shotgun (WGS) entry which is preliminary data.</text>
</comment>
<feature type="compositionally biased region" description="Basic and acidic residues" evidence="1">
    <location>
        <begin position="83"/>
        <end position="96"/>
    </location>
</feature>
<dbReference type="AlphaFoldDB" id="A0A3M0KN16"/>
<keyword evidence="3" id="KW-1185">Reference proteome</keyword>
<evidence type="ECO:0000313" key="3">
    <source>
        <dbReference type="Proteomes" id="UP000269221"/>
    </source>
</evidence>
<sequence length="256" mass="27737">MGRRRWAAGNRGAEEGGGKEWREEEGGQRGIEEQRRVGRGNGEKKKVGSGESRSRGGWAEGNGEKKKVGSGESRSRGGWAEGNGEKKKVGSGESRSRGGWAEGNGEKKKVGSGESRSRGGWAEGNGEKRKVGRAESEDAASWVGLLQFCRRNTSAMGTQEFRTEWATMRCLPTCVMSPHDPDLCFPAQGHSLTVPLPTVLQQPDLKRQEGKICFGPLTIWQGKTGHCSSGNNYPPSILTAAAAKETLHQKWEVLSK</sequence>
<accession>A0A3M0KN16</accession>
<protein>
    <submittedName>
        <fullName evidence="2">Uncharacterized protein</fullName>
    </submittedName>
</protein>
<feature type="compositionally biased region" description="Basic and acidic residues" evidence="1">
    <location>
        <begin position="12"/>
        <end position="54"/>
    </location>
</feature>
<feature type="region of interest" description="Disordered" evidence="1">
    <location>
        <begin position="1"/>
        <end position="136"/>
    </location>
</feature>
<reference evidence="2 3" key="1">
    <citation type="submission" date="2018-07" db="EMBL/GenBank/DDBJ databases">
        <title>A high quality draft genome assembly of the barn swallow (H. rustica rustica).</title>
        <authorList>
            <person name="Formenti G."/>
            <person name="Chiara M."/>
            <person name="Poveda L."/>
            <person name="Francoijs K.-J."/>
            <person name="Bonisoli-Alquati A."/>
            <person name="Canova L."/>
            <person name="Gianfranceschi L."/>
            <person name="Horner D.S."/>
            <person name="Saino N."/>
        </authorList>
    </citation>
    <scope>NUCLEOTIDE SEQUENCE [LARGE SCALE GENOMIC DNA]</scope>
    <source>
        <strain evidence="2">Chelidonia</strain>
        <tissue evidence="2">Blood</tissue>
    </source>
</reference>
<organism evidence="2 3">
    <name type="scientific">Hirundo rustica rustica</name>
    <dbReference type="NCBI Taxonomy" id="333673"/>
    <lineage>
        <taxon>Eukaryota</taxon>
        <taxon>Metazoa</taxon>
        <taxon>Chordata</taxon>
        <taxon>Craniata</taxon>
        <taxon>Vertebrata</taxon>
        <taxon>Euteleostomi</taxon>
        <taxon>Archelosauria</taxon>
        <taxon>Archosauria</taxon>
        <taxon>Dinosauria</taxon>
        <taxon>Saurischia</taxon>
        <taxon>Theropoda</taxon>
        <taxon>Coelurosauria</taxon>
        <taxon>Aves</taxon>
        <taxon>Neognathae</taxon>
        <taxon>Neoaves</taxon>
        <taxon>Telluraves</taxon>
        <taxon>Australaves</taxon>
        <taxon>Passeriformes</taxon>
        <taxon>Sylvioidea</taxon>
        <taxon>Hirundinidae</taxon>
        <taxon>Hirundo</taxon>
    </lineage>
</organism>